<gene>
    <name evidence="1" type="ORF">SAMN04487988_108145</name>
</gene>
<accession>A0A1I2UUM5</accession>
<evidence type="ECO:0000313" key="1">
    <source>
        <dbReference type="EMBL" id="SFG80792.1"/>
    </source>
</evidence>
<proteinExistence type="predicted"/>
<dbReference type="Proteomes" id="UP000199642">
    <property type="component" value="Unassembled WGS sequence"/>
</dbReference>
<evidence type="ECO:0000313" key="2">
    <source>
        <dbReference type="Proteomes" id="UP000199642"/>
    </source>
</evidence>
<name>A0A1I2UUM5_9BACT</name>
<reference evidence="2" key="1">
    <citation type="submission" date="2016-10" db="EMBL/GenBank/DDBJ databases">
        <authorList>
            <person name="Varghese N."/>
            <person name="Submissions S."/>
        </authorList>
    </citation>
    <scope>NUCLEOTIDE SEQUENCE [LARGE SCALE GENOMIC DNA]</scope>
    <source>
        <strain evidence="2">DSM 19315</strain>
    </source>
</reference>
<dbReference type="STRING" id="435880.SAMN04487988_108145"/>
<organism evidence="1 2">
    <name type="scientific">Algoriphagus hitonicola</name>
    <dbReference type="NCBI Taxonomy" id="435880"/>
    <lineage>
        <taxon>Bacteria</taxon>
        <taxon>Pseudomonadati</taxon>
        <taxon>Bacteroidota</taxon>
        <taxon>Cytophagia</taxon>
        <taxon>Cytophagales</taxon>
        <taxon>Cyclobacteriaceae</taxon>
        <taxon>Algoriphagus</taxon>
    </lineage>
</organism>
<dbReference type="EMBL" id="FOPC01000008">
    <property type="protein sequence ID" value="SFG80792.1"/>
    <property type="molecule type" value="Genomic_DNA"/>
</dbReference>
<dbReference type="RefSeq" id="WP_092792067.1">
    <property type="nucleotide sequence ID" value="NZ_FOPC01000008.1"/>
</dbReference>
<protein>
    <submittedName>
        <fullName evidence="1">Uncharacterized protein</fullName>
    </submittedName>
</protein>
<dbReference type="OrthoDB" id="9903008at2"/>
<dbReference type="AlphaFoldDB" id="A0A1I2UUM5"/>
<keyword evidence="2" id="KW-1185">Reference proteome</keyword>
<sequence length="112" mass="12798">MDVITYQDEIGPLIKAGFPGEGSVMLSILLDISELGEVKETSIEISGDYQNATYSFYKSKEEGFLPVRILKTEEKTIHLPKKVTAEERELSDEAKLKMYLKLKEELEREQLI</sequence>